<evidence type="ECO:0000313" key="2">
    <source>
        <dbReference type="EMBL" id="SFK36895.1"/>
    </source>
</evidence>
<dbReference type="Proteomes" id="UP000198919">
    <property type="component" value="Unassembled WGS sequence"/>
</dbReference>
<reference evidence="3" key="2">
    <citation type="submission" date="2016-10" db="EMBL/GenBank/DDBJ databases">
        <authorList>
            <person name="Varghese N."/>
            <person name="Submissions S."/>
        </authorList>
    </citation>
    <scope>NUCLEOTIDE SEQUENCE [LARGE SCALE GENOMIC DNA]</scope>
    <source>
        <strain evidence="3">DSM 17908</strain>
    </source>
</reference>
<reference evidence="1 4" key="3">
    <citation type="journal article" date="2017" name="Nat. Microbiol.">
        <title>Natural product diversity associated with the nematode symbionts Photorhabdus and Xenorhabdus.</title>
        <authorList>
            <person name="Tobias N.J."/>
            <person name="Wolff H."/>
            <person name="Djahanschiri B."/>
            <person name="Grundmann F."/>
            <person name="Kronenwerth M."/>
            <person name="Shi Y.M."/>
            <person name="Simonyi S."/>
            <person name="Grun P."/>
            <person name="Shapiro-Ilan D."/>
            <person name="Pidot S.J."/>
            <person name="Stinear T.P."/>
            <person name="Ebersberger I."/>
            <person name="Bode H.B."/>
        </authorList>
    </citation>
    <scope>NUCLEOTIDE SEQUENCE [LARGE SCALE GENOMIC DNA]</scope>
    <source>
        <strain evidence="1 4">DSM 17908</strain>
    </source>
</reference>
<organism evidence="2 3">
    <name type="scientific">Xenorhabdus mauleonii</name>
    <dbReference type="NCBI Taxonomy" id="351675"/>
    <lineage>
        <taxon>Bacteria</taxon>
        <taxon>Pseudomonadati</taxon>
        <taxon>Pseudomonadota</taxon>
        <taxon>Gammaproteobacteria</taxon>
        <taxon>Enterobacterales</taxon>
        <taxon>Morganellaceae</taxon>
        <taxon>Xenorhabdus</taxon>
    </lineage>
</organism>
<dbReference type="RefSeq" id="WP_092514973.1">
    <property type="nucleotide sequence ID" value="NZ_CAWNQB010000055.1"/>
</dbReference>
<keyword evidence="4" id="KW-1185">Reference proteome</keyword>
<sequence>MKTSGKTFLTDALQLVSDAIELHQQGKKAPLSINVLNQIKKELEEMVKTMNPNSYVPSYPRFIIDWPDDSGLIETLLNVSYNYKRIKAN</sequence>
<reference evidence="2" key="1">
    <citation type="submission" date="2016-10" db="EMBL/GenBank/DDBJ databases">
        <authorList>
            <person name="de Groot N.N."/>
        </authorList>
    </citation>
    <scope>NUCLEOTIDE SEQUENCE [LARGE SCALE GENOMIC DNA]</scope>
    <source>
        <strain evidence="2">DSM 17908</strain>
    </source>
</reference>
<evidence type="ECO:0000313" key="1">
    <source>
        <dbReference type="EMBL" id="PHM31282.1"/>
    </source>
</evidence>
<proteinExistence type="predicted"/>
<dbReference type="AlphaFoldDB" id="A0A1I3YYJ5"/>
<dbReference type="EMBL" id="FORG01000079">
    <property type="protein sequence ID" value="SFK36895.1"/>
    <property type="molecule type" value="Genomic_DNA"/>
</dbReference>
<dbReference type="EMBL" id="NITY01000059">
    <property type="protein sequence ID" value="PHM31282.1"/>
    <property type="molecule type" value="Genomic_DNA"/>
</dbReference>
<dbReference type="OrthoDB" id="6555752at2"/>
<protein>
    <submittedName>
        <fullName evidence="2">Uncharacterized protein</fullName>
    </submittedName>
</protein>
<gene>
    <name evidence="2" type="ORF">SAMN05421680_1792</name>
    <name evidence="1" type="ORF">Xmau_04565</name>
</gene>
<accession>A0A1I3YYJ5</accession>
<dbReference type="Proteomes" id="UP000224607">
    <property type="component" value="Unassembled WGS sequence"/>
</dbReference>
<name>A0A1I3YYJ5_9GAMM</name>
<evidence type="ECO:0000313" key="4">
    <source>
        <dbReference type="Proteomes" id="UP000224607"/>
    </source>
</evidence>
<evidence type="ECO:0000313" key="3">
    <source>
        <dbReference type="Proteomes" id="UP000198919"/>
    </source>
</evidence>